<accession>A0A4V3H498</accession>
<keyword evidence="2" id="KW-1185">Reference proteome</keyword>
<protein>
    <submittedName>
        <fullName evidence="1">Uncharacterized protein</fullName>
    </submittedName>
</protein>
<evidence type="ECO:0000313" key="2">
    <source>
        <dbReference type="Proteomes" id="UP000294914"/>
    </source>
</evidence>
<sequence length="138" mass="15594">MLTAARQNTRTYPAFDSSTGDKEQVITSFRQRVMTPARPVAHLALEIHNLFVRDNTRKIGLLELVNSAETWLAETIENAEVHRVLFGDLFPSRSSTYLPGRSKNYCVPPAEMIAVLPFIDPITPEIGWDALKNLERLN</sequence>
<dbReference type="Proteomes" id="UP000294914">
    <property type="component" value="Unassembled WGS sequence"/>
</dbReference>
<dbReference type="AlphaFoldDB" id="A0A4V3H498"/>
<organism evidence="1 2">
    <name type="scientific">Thiohalophilus thiocyanatoxydans</name>
    <dbReference type="NCBI Taxonomy" id="381308"/>
    <lineage>
        <taxon>Bacteria</taxon>
        <taxon>Pseudomonadati</taxon>
        <taxon>Pseudomonadota</taxon>
        <taxon>Gammaproteobacteria</taxon>
        <taxon>Thiohalomonadales</taxon>
        <taxon>Thiohalophilaceae</taxon>
        <taxon>Thiohalophilus</taxon>
    </lineage>
</organism>
<proteinExistence type="predicted"/>
<gene>
    <name evidence="1" type="ORF">EDC23_0794</name>
</gene>
<evidence type="ECO:0000313" key="1">
    <source>
        <dbReference type="EMBL" id="TDY02425.1"/>
    </source>
</evidence>
<dbReference type="EMBL" id="SOQX01000002">
    <property type="protein sequence ID" value="TDY02425.1"/>
    <property type="molecule type" value="Genomic_DNA"/>
</dbReference>
<reference evidence="1 2" key="1">
    <citation type="submission" date="2019-03" db="EMBL/GenBank/DDBJ databases">
        <title>Genomic Encyclopedia of Type Strains, Phase IV (KMG-IV): sequencing the most valuable type-strain genomes for metagenomic binning, comparative biology and taxonomic classification.</title>
        <authorList>
            <person name="Goeker M."/>
        </authorList>
    </citation>
    <scope>NUCLEOTIDE SEQUENCE [LARGE SCALE GENOMIC DNA]</scope>
    <source>
        <strain evidence="1 2">DSM 16326</strain>
    </source>
</reference>
<name>A0A4V3H498_9GAMM</name>
<comment type="caution">
    <text evidence="1">The sequence shown here is derived from an EMBL/GenBank/DDBJ whole genome shotgun (WGS) entry which is preliminary data.</text>
</comment>